<keyword evidence="3" id="KW-1185">Reference proteome</keyword>
<dbReference type="InterPro" id="IPR036514">
    <property type="entry name" value="SGNH_hydro_sf"/>
</dbReference>
<dbReference type="Proteomes" id="UP000267223">
    <property type="component" value="Unassembled WGS sequence"/>
</dbReference>
<proteinExistence type="predicted"/>
<keyword evidence="1" id="KW-1133">Transmembrane helix</keyword>
<dbReference type="AlphaFoldDB" id="A0A3M9NJX9"/>
<accession>A0A3M9NJX9</accession>
<organism evidence="2 3">
    <name type="scientific">Hanamia caeni</name>
    <dbReference type="NCBI Taxonomy" id="2294116"/>
    <lineage>
        <taxon>Bacteria</taxon>
        <taxon>Pseudomonadati</taxon>
        <taxon>Bacteroidota</taxon>
        <taxon>Chitinophagia</taxon>
        <taxon>Chitinophagales</taxon>
        <taxon>Chitinophagaceae</taxon>
        <taxon>Hanamia</taxon>
    </lineage>
</organism>
<dbReference type="RefSeq" id="WP_123120335.1">
    <property type="nucleotide sequence ID" value="NZ_RJJR01000005.1"/>
</dbReference>
<name>A0A3M9NJX9_9BACT</name>
<reference evidence="2 3" key="1">
    <citation type="submission" date="2018-11" db="EMBL/GenBank/DDBJ databases">
        <title>Draft genome sequence of Ferruginibacter sp. BO-59.</title>
        <authorList>
            <person name="Im W.T."/>
        </authorList>
    </citation>
    <scope>NUCLEOTIDE SEQUENCE [LARGE SCALE GENOMIC DNA]</scope>
    <source>
        <strain evidence="2 3">BO-59</strain>
    </source>
</reference>
<feature type="transmembrane region" description="Helical" evidence="1">
    <location>
        <begin position="21"/>
        <end position="43"/>
    </location>
</feature>
<dbReference type="EMBL" id="RJJR01000005">
    <property type="protein sequence ID" value="RNI37493.1"/>
    <property type="molecule type" value="Genomic_DNA"/>
</dbReference>
<keyword evidence="1" id="KW-0812">Transmembrane</keyword>
<dbReference type="SUPFAM" id="SSF52266">
    <property type="entry name" value="SGNH hydrolase"/>
    <property type="match status" value="1"/>
</dbReference>
<protein>
    <submittedName>
        <fullName evidence="2">Uncharacterized protein</fullName>
    </submittedName>
</protein>
<sequence>MKVFNKFKVKVGSPSFIVKSIIFLLVLFTLDLSIGSLLNYLYFKQDSGLLYRTTYSLDSTKADFLIFGSSTANHHYDPSIFEKRMHMSVYNTGRDANTIFYNYAVFQSIIKRYTPKIAILDFNVGEFKVFPQNYDRLSSLLPYYKTNPELDQIIQLKSPFEKLKLISKIYPFNSLLFTILIGNTGFNKSRDYISDEKGYIPLDRILKRKITIDTSGGNYKIDSTKIRLLKSFVRECKNYDIQLYICISPCFKKYYYPDPSVIVINKIANELNVPFYNFSDDTLFWDHPEYFADEVHLNETGAKIFSNKVVDKIKENQKQKPINSQQTLSVEVK</sequence>
<dbReference type="GO" id="GO:0016788">
    <property type="term" value="F:hydrolase activity, acting on ester bonds"/>
    <property type="evidence" value="ECO:0007669"/>
    <property type="project" value="UniProtKB-ARBA"/>
</dbReference>
<dbReference type="OrthoDB" id="869432at2"/>
<dbReference type="Gene3D" id="3.40.50.1110">
    <property type="entry name" value="SGNH hydrolase"/>
    <property type="match status" value="1"/>
</dbReference>
<comment type="caution">
    <text evidence="2">The sequence shown here is derived from an EMBL/GenBank/DDBJ whole genome shotgun (WGS) entry which is preliminary data.</text>
</comment>
<keyword evidence="1" id="KW-0472">Membrane</keyword>
<gene>
    <name evidence="2" type="ORF">EFY79_08855</name>
</gene>
<evidence type="ECO:0000313" key="3">
    <source>
        <dbReference type="Proteomes" id="UP000267223"/>
    </source>
</evidence>
<evidence type="ECO:0000256" key="1">
    <source>
        <dbReference type="SAM" id="Phobius"/>
    </source>
</evidence>
<evidence type="ECO:0000313" key="2">
    <source>
        <dbReference type="EMBL" id="RNI37493.1"/>
    </source>
</evidence>